<keyword evidence="2" id="KW-1185">Reference proteome</keyword>
<accession>A0A9X6RNU6</accession>
<proteinExistence type="predicted"/>
<dbReference type="EMBL" id="MTYJ01000401">
    <property type="protein sequence ID" value="OWA54395.1"/>
    <property type="molecule type" value="Genomic_DNA"/>
</dbReference>
<comment type="caution">
    <text evidence="1">The sequence shown here is derived from an EMBL/GenBank/DDBJ whole genome shotgun (WGS) entry which is preliminary data.</text>
</comment>
<reference evidence="2" key="1">
    <citation type="submission" date="2017-01" db="EMBL/GenBank/DDBJ databases">
        <title>Comparative genomics of anhydrobiosis in the tardigrade Hypsibius dujardini.</title>
        <authorList>
            <person name="Yoshida Y."/>
            <person name="Koutsovoulos G."/>
            <person name="Laetsch D."/>
            <person name="Stevens L."/>
            <person name="Kumar S."/>
            <person name="Horikawa D."/>
            <person name="Ishino K."/>
            <person name="Komine S."/>
            <person name="Tomita M."/>
            <person name="Blaxter M."/>
            <person name="Arakawa K."/>
        </authorList>
    </citation>
    <scope>NUCLEOTIDE SEQUENCE [LARGE SCALE GENOMIC DNA]</scope>
    <source>
        <strain evidence="2">Z151</strain>
    </source>
</reference>
<name>A0A9X6RNU6_HYPEX</name>
<dbReference type="Proteomes" id="UP000192578">
    <property type="component" value="Unassembled WGS sequence"/>
</dbReference>
<organism evidence="1 2">
    <name type="scientific">Hypsibius exemplaris</name>
    <name type="common">Freshwater tardigrade</name>
    <dbReference type="NCBI Taxonomy" id="2072580"/>
    <lineage>
        <taxon>Eukaryota</taxon>
        <taxon>Metazoa</taxon>
        <taxon>Ecdysozoa</taxon>
        <taxon>Tardigrada</taxon>
        <taxon>Eutardigrada</taxon>
        <taxon>Parachela</taxon>
        <taxon>Hypsibioidea</taxon>
        <taxon>Hypsibiidae</taxon>
        <taxon>Hypsibius</taxon>
    </lineage>
</organism>
<evidence type="ECO:0000313" key="2">
    <source>
        <dbReference type="Proteomes" id="UP000192578"/>
    </source>
</evidence>
<evidence type="ECO:0000313" key="1">
    <source>
        <dbReference type="EMBL" id="OWA54395.1"/>
    </source>
</evidence>
<protein>
    <submittedName>
        <fullName evidence="1">Uncharacterized protein</fullName>
    </submittedName>
</protein>
<dbReference type="AlphaFoldDB" id="A0A9X6RNU6"/>
<sequence length="101" mass="11684">MPYETEIFDLNLKHSCTAKIYEVHQKLVLILTNRRLSSQTTDFICTLQKVVASGETLQNGEDFEYPVVSMDALNRDRVHQVRCFVEKHSCVHDMLCNIIVI</sequence>
<gene>
    <name evidence="1" type="ORF">BV898_18799</name>
</gene>